<dbReference type="Pfam" id="PF00990">
    <property type="entry name" value="GGDEF"/>
    <property type="match status" value="1"/>
</dbReference>
<keyword evidence="5" id="KW-1185">Reference proteome</keyword>
<dbReference type="NCBIfam" id="TIGR00254">
    <property type="entry name" value="GGDEF"/>
    <property type="match status" value="1"/>
</dbReference>
<name>A0ABZ0K495_9GAMM</name>
<dbReference type="PROSITE" id="PS50887">
    <property type="entry name" value="GGDEF"/>
    <property type="match status" value="1"/>
</dbReference>
<feature type="domain" description="GGDEF" evidence="3">
    <location>
        <begin position="209"/>
        <end position="345"/>
    </location>
</feature>
<sequence>MDTAHRLSGTELSAQILRHAVPKMSELNIPMTPSNYSVWYEYYRGDNLDLKRAIDGLLANSVSFNEDVCEGLFTSYIKKNAPEIIENVQVETQMLINNLLTKISGMSEGTAKFSSSLQTFDEQLTSNLSPVRIKELIDNINTELDEIISANIEMDKNLTTMNEEVSALKSEMVELRTVVLTDQLTSLNNRRAFDQEVASHIATFNEQEFKSSLLVVDIDNFKKFNDVHGHLIGDKVLSFVAQALKLGVKGDDFVARYGGEEFVILLPDTSIDGAKIVAEHLRKKIAERNLTIGKAKKLALGNITVSVGCASLQANDNKDSYFERADEALYRAKLAGKNCVMAETQ</sequence>
<evidence type="ECO:0000256" key="1">
    <source>
        <dbReference type="ARBA" id="ARBA00012528"/>
    </source>
</evidence>
<dbReference type="Proteomes" id="UP001529491">
    <property type="component" value="Chromosome"/>
</dbReference>
<dbReference type="InterPro" id="IPR000160">
    <property type="entry name" value="GGDEF_dom"/>
</dbReference>
<dbReference type="GO" id="GO:0052621">
    <property type="term" value="F:diguanylate cyclase activity"/>
    <property type="evidence" value="ECO:0007669"/>
    <property type="project" value="UniProtKB-EC"/>
</dbReference>
<evidence type="ECO:0000256" key="2">
    <source>
        <dbReference type="ARBA" id="ARBA00034247"/>
    </source>
</evidence>
<protein>
    <recommendedName>
        <fullName evidence="1">diguanylate cyclase</fullName>
        <ecNumber evidence="1">2.7.7.65</ecNumber>
    </recommendedName>
</protein>
<dbReference type="RefSeq" id="WP_310470974.1">
    <property type="nucleotide sequence ID" value="NZ_CP136522.1"/>
</dbReference>
<keyword evidence="4" id="KW-0808">Transferase</keyword>
<dbReference type="InterPro" id="IPR029787">
    <property type="entry name" value="Nucleotide_cyclase"/>
</dbReference>
<dbReference type="PANTHER" id="PTHR45138:SF9">
    <property type="entry name" value="DIGUANYLATE CYCLASE DGCM-RELATED"/>
    <property type="match status" value="1"/>
</dbReference>
<evidence type="ECO:0000313" key="5">
    <source>
        <dbReference type="Proteomes" id="UP001529491"/>
    </source>
</evidence>
<dbReference type="SMART" id="SM00267">
    <property type="entry name" value="GGDEF"/>
    <property type="match status" value="1"/>
</dbReference>
<dbReference type="InterPro" id="IPR043128">
    <property type="entry name" value="Rev_trsase/Diguanyl_cyclase"/>
</dbReference>
<dbReference type="CDD" id="cd01949">
    <property type="entry name" value="GGDEF"/>
    <property type="match status" value="1"/>
</dbReference>
<evidence type="ECO:0000259" key="3">
    <source>
        <dbReference type="PROSITE" id="PS50887"/>
    </source>
</evidence>
<proteinExistence type="predicted"/>
<reference evidence="4 5" key="1">
    <citation type="submission" date="2023-10" db="EMBL/GenBank/DDBJ databases">
        <title>Complete genome sequence of Shewanella sp. DAU334.</title>
        <authorList>
            <person name="Lee Y.-S."/>
            <person name="Jeong H.-R."/>
            <person name="Hwang E.-J."/>
            <person name="Choi Y.-L."/>
            <person name="Kim G.-D."/>
        </authorList>
    </citation>
    <scope>NUCLEOTIDE SEQUENCE [LARGE SCALE GENOMIC DNA]</scope>
    <source>
        <strain evidence="4 5">DAU334</strain>
    </source>
</reference>
<evidence type="ECO:0000313" key="4">
    <source>
        <dbReference type="EMBL" id="WOT06700.1"/>
    </source>
</evidence>
<dbReference type="SUPFAM" id="SSF55073">
    <property type="entry name" value="Nucleotide cyclase"/>
    <property type="match status" value="1"/>
</dbReference>
<dbReference type="PANTHER" id="PTHR45138">
    <property type="entry name" value="REGULATORY COMPONENTS OF SENSORY TRANSDUCTION SYSTEM"/>
    <property type="match status" value="1"/>
</dbReference>
<gene>
    <name evidence="4" type="ORF">RGE70_08110</name>
</gene>
<organism evidence="4 5">
    <name type="scientific">Shewanella youngdeokensis</name>
    <dbReference type="NCBI Taxonomy" id="2999068"/>
    <lineage>
        <taxon>Bacteria</taxon>
        <taxon>Pseudomonadati</taxon>
        <taxon>Pseudomonadota</taxon>
        <taxon>Gammaproteobacteria</taxon>
        <taxon>Alteromonadales</taxon>
        <taxon>Shewanellaceae</taxon>
        <taxon>Shewanella</taxon>
    </lineage>
</organism>
<dbReference type="EC" id="2.7.7.65" evidence="1"/>
<accession>A0ABZ0K495</accession>
<dbReference type="EMBL" id="CP136522">
    <property type="protein sequence ID" value="WOT06700.1"/>
    <property type="molecule type" value="Genomic_DNA"/>
</dbReference>
<comment type="catalytic activity">
    <reaction evidence="2">
        <text>2 GTP = 3',3'-c-di-GMP + 2 diphosphate</text>
        <dbReference type="Rhea" id="RHEA:24898"/>
        <dbReference type="ChEBI" id="CHEBI:33019"/>
        <dbReference type="ChEBI" id="CHEBI:37565"/>
        <dbReference type="ChEBI" id="CHEBI:58805"/>
        <dbReference type="EC" id="2.7.7.65"/>
    </reaction>
</comment>
<dbReference type="InterPro" id="IPR050469">
    <property type="entry name" value="Diguanylate_Cyclase"/>
</dbReference>
<dbReference type="Gene3D" id="3.30.70.270">
    <property type="match status" value="1"/>
</dbReference>
<keyword evidence="4" id="KW-0548">Nucleotidyltransferase</keyword>